<evidence type="ECO:0000256" key="8">
    <source>
        <dbReference type="ARBA" id="ARBA00048090"/>
    </source>
</evidence>
<dbReference type="SUPFAM" id="SSF52540">
    <property type="entry name" value="P-loop containing nucleoside triphosphate hydrolases"/>
    <property type="match status" value="1"/>
</dbReference>
<dbReference type="PANTHER" id="PTHR43442:SF3">
    <property type="entry name" value="GLUCONOKINASE-RELATED"/>
    <property type="match status" value="1"/>
</dbReference>
<dbReference type="InterPro" id="IPR006001">
    <property type="entry name" value="Therm_gnt_kin"/>
</dbReference>
<dbReference type="GO" id="GO:0009051">
    <property type="term" value="P:pentose-phosphate shunt, oxidative branch"/>
    <property type="evidence" value="ECO:0007669"/>
    <property type="project" value="EnsemblFungi"/>
</dbReference>
<dbReference type="RefSeq" id="XP_003030131.1">
    <property type="nucleotide sequence ID" value="XM_003030085.1"/>
</dbReference>
<evidence type="ECO:0000256" key="3">
    <source>
        <dbReference type="ARBA" id="ARBA00012054"/>
    </source>
</evidence>
<protein>
    <recommendedName>
        <fullName evidence="3 9">Gluconokinase</fullName>
        <ecNumber evidence="3 9">2.7.1.12</ecNumber>
    </recommendedName>
</protein>
<dbReference type="Proteomes" id="UP000007431">
    <property type="component" value="Unassembled WGS sequence"/>
</dbReference>
<proteinExistence type="inferred from homology"/>
<dbReference type="OrthoDB" id="275177at2759"/>
<dbReference type="GO" id="GO:0005975">
    <property type="term" value="P:carbohydrate metabolic process"/>
    <property type="evidence" value="ECO:0007669"/>
    <property type="project" value="InterPro"/>
</dbReference>
<dbReference type="VEuPathDB" id="FungiDB:SCHCODRAFT_02508427"/>
<dbReference type="STRING" id="578458.D8Q9G6"/>
<evidence type="ECO:0000313" key="11">
    <source>
        <dbReference type="Proteomes" id="UP000007431"/>
    </source>
</evidence>
<evidence type="ECO:0000256" key="6">
    <source>
        <dbReference type="ARBA" id="ARBA00022777"/>
    </source>
</evidence>
<evidence type="ECO:0000256" key="2">
    <source>
        <dbReference type="ARBA" id="ARBA00008420"/>
    </source>
</evidence>
<dbReference type="EMBL" id="GL377308">
    <property type="protein sequence ID" value="EFI95228.1"/>
    <property type="molecule type" value="Genomic_DNA"/>
</dbReference>
<dbReference type="FunCoup" id="D8Q9G6">
    <property type="interactions" value="594"/>
</dbReference>
<gene>
    <name evidence="10" type="ORF">SCHCODRAFT_82703</name>
</gene>
<name>D8Q9G6_SCHCM</name>
<evidence type="ECO:0000256" key="7">
    <source>
        <dbReference type="ARBA" id="ARBA00022840"/>
    </source>
</evidence>
<accession>D8Q9G6</accession>
<dbReference type="HOGENOM" id="CLU_077168_2_0_1"/>
<dbReference type="InterPro" id="IPR027417">
    <property type="entry name" value="P-loop_NTPase"/>
</dbReference>
<comment type="pathway">
    <text evidence="1 9">Carbohydrate acid metabolism; D-gluconate degradation.</text>
</comment>
<keyword evidence="5 9" id="KW-0547">Nucleotide-binding</keyword>
<dbReference type="NCBIfam" id="TIGR01313">
    <property type="entry name" value="therm_gnt_kin"/>
    <property type="match status" value="1"/>
</dbReference>
<dbReference type="GO" id="GO:0005737">
    <property type="term" value="C:cytoplasm"/>
    <property type="evidence" value="ECO:0007669"/>
    <property type="project" value="TreeGrafter"/>
</dbReference>
<dbReference type="OMA" id="YEGDDYH"/>
<evidence type="ECO:0000313" key="10">
    <source>
        <dbReference type="EMBL" id="EFI95228.1"/>
    </source>
</evidence>
<reference evidence="10 11" key="1">
    <citation type="journal article" date="2010" name="Nat. Biotechnol.">
        <title>Genome sequence of the model mushroom Schizophyllum commune.</title>
        <authorList>
            <person name="Ohm R.A."/>
            <person name="de Jong J.F."/>
            <person name="Lugones L.G."/>
            <person name="Aerts A."/>
            <person name="Kothe E."/>
            <person name="Stajich J.E."/>
            <person name="de Vries R.P."/>
            <person name="Record E."/>
            <person name="Levasseur A."/>
            <person name="Baker S.E."/>
            <person name="Bartholomew K.A."/>
            <person name="Coutinho P.M."/>
            <person name="Erdmann S."/>
            <person name="Fowler T.J."/>
            <person name="Gathman A.C."/>
            <person name="Lombard V."/>
            <person name="Henrissat B."/>
            <person name="Knabe N."/>
            <person name="Kuees U."/>
            <person name="Lilly W.W."/>
            <person name="Lindquist E."/>
            <person name="Lucas S."/>
            <person name="Magnuson J.K."/>
            <person name="Piumi F."/>
            <person name="Raudaskoski M."/>
            <person name="Salamov A."/>
            <person name="Schmutz J."/>
            <person name="Schwarze F.W.M.R."/>
            <person name="vanKuyk P.A."/>
            <person name="Horton J.S."/>
            <person name="Grigoriev I.V."/>
            <person name="Woesten H.A.B."/>
        </authorList>
    </citation>
    <scope>NUCLEOTIDE SEQUENCE [LARGE SCALE GENOMIC DNA]</scope>
    <source>
        <strain evidence="11">H4-8 / FGSC 9210</strain>
    </source>
</reference>
<dbReference type="Gene3D" id="3.40.50.300">
    <property type="entry name" value="P-loop containing nucleotide triphosphate hydrolases"/>
    <property type="match status" value="1"/>
</dbReference>
<dbReference type="InParanoid" id="D8Q9G6"/>
<dbReference type="GeneID" id="9588333"/>
<comment type="similarity">
    <text evidence="2 9">Belongs to the gluconokinase GntK/GntV family.</text>
</comment>
<evidence type="ECO:0000256" key="9">
    <source>
        <dbReference type="RuleBase" id="RU363066"/>
    </source>
</evidence>
<dbReference type="PANTHER" id="PTHR43442">
    <property type="entry name" value="GLUCONOKINASE-RELATED"/>
    <property type="match status" value="1"/>
</dbReference>
<sequence length="213" mass="23044">MAASPQPAANHPVLIIVMGVSGTGKSTLGAALAKELGLSFMDADDMHPKANVEKMSNGIPLTDADREPWLELIRKTSEKTVGEQEQDPNFSGRKGVVIGCSALRAYYRDILRGKIKPASADNRLSDHLEPPHPHELPTYFVFVDGSREELFKRMSERKGHFMKANMLDSQLATLESPTGEPGVVTVGLNLSTEQQIQAAIEGIENLGAGSLKP</sequence>
<keyword evidence="11" id="KW-1185">Reference proteome</keyword>
<keyword evidence="4 9" id="KW-0808">Transferase</keyword>
<dbReference type="KEGG" id="scm:SCHCO_02508427"/>
<evidence type="ECO:0000256" key="5">
    <source>
        <dbReference type="ARBA" id="ARBA00022741"/>
    </source>
</evidence>
<keyword evidence="6 9" id="KW-0418">Kinase</keyword>
<dbReference type="GO" id="GO:0046316">
    <property type="term" value="F:gluconokinase activity"/>
    <property type="evidence" value="ECO:0007669"/>
    <property type="project" value="UniProtKB-EC"/>
</dbReference>
<evidence type="ECO:0000256" key="1">
    <source>
        <dbReference type="ARBA" id="ARBA00004875"/>
    </source>
</evidence>
<comment type="catalytic activity">
    <reaction evidence="8 9">
        <text>D-gluconate + ATP = 6-phospho-D-gluconate + ADP + H(+)</text>
        <dbReference type="Rhea" id="RHEA:19433"/>
        <dbReference type="ChEBI" id="CHEBI:15378"/>
        <dbReference type="ChEBI" id="CHEBI:18391"/>
        <dbReference type="ChEBI" id="CHEBI:30616"/>
        <dbReference type="ChEBI" id="CHEBI:58759"/>
        <dbReference type="ChEBI" id="CHEBI:456216"/>
        <dbReference type="EC" id="2.7.1.12"/>
    </reaction>
</comment>
<organism evidence="11">
    <name type="scientific">Schizophyllum commune (strain H4-8 / FGSC 9210)</name>
    <name type="common">Split gill fungus</name>
    <dbReference type="NCBI Taxonomy" id="578458"/>
    <lineage>
        <taxon>Eukaryota</taxon>
        <taxon>Fungi</taxon>
        <taxon>Dikarya</taxon>
        <taxon>Basidiomycota</taxon>
        <taxon>Agaricomycotina</taxon>
        <taxon>Agaricomycetes</taxon>
        <taxon>Agaricomycetidae</taxon>
        <taxon>Agaricales</taxon>
        <taxon>Schizophyllaceae</taxon>
        <taxon>Schizophyllum</taxon>
    </lineage>
</organism>
<dbReference type="Pfam" id="PF13238">
    <property type="entry name" value="AAA_18"/>
    <property type="match status" value="1"/>
</dbReference>
<dbReference type="CDD" id="cd02021">
    <property type="entry name" value="GntK"/>
    <property type="match status" value="1"/>
</dbReference>
<dbReference type="GO" id="GO:0005524">
    <property type="term" value="F:ATP binding"/>
    <property type="evidence" value="ECO:0007669"/>
    <property type="project" value="UniProtKB-KW"/>
</dbReference>
<dbReference type="UniPathway" id="UPA00792"/>
<keyword evidence="7 9" id="KW-0067">ATP-binding</keyword>
<evidence type="ECO:0000256" key="4">
    <source>
        <dbReference type="ARBA" id="ARBA00022679"/>
    </source>
</evidence>
<dbReference type="EC" id="2.7.1.12" evidence="3 9"/>
<dbReference type="AlphaFoldDB" id="D8Q9G6"/>
<dbReference type="eggNOG" id="KOG3354">
    <property type="taxonomic scope" value="Eukaryota"/>
</dbReference>